<evidence type="ECO:0000313" key="6">
    <source>
        <dbReference type="Proteomes" id="UP001183604"/>
    </source>
</evidence>
<name>A0A9X3PJM4_9ACTN</name>
<dbReference type="Pfam" id="PF13453">
    <property type="entry name" value="Zn_ribbon_TFIIB"/>
    <property type="match status" value="1"/>
</dbReference>
<reference evidence="3" key="1">
    <citation type="submission" date="2022-12" db="EMBL/GenBank/DDBJ databases">
        <title>Gycomyces niveus sp.nov., a novel actinomycete isolated from soil in Shouguang.</title>
        <authorList>
            <person name="Yang X."/>
        </authorList>
    </citation>
    <scope>NUCLEOTIDE SEQUENCE</scope>
    <source>
        <strain evidence="3">DSM 44724</strain>
    </source>
</reference>
<evidence type="ECO:0000313" key="4">
    <source>
        <dbReference type="EMBL" id="MDR7339474.1"/>
    </source>
</evidence>
<evidence type="ECO:0000313" key="5">
    <source>
        <dbReference type="Proteomes" id="UP001145799"/>
    </source>
</evidence>
<dbReference type="Proteomes" id="UP001145799">
    <property type="component" value="Unassembled WGS sequence"/>
</dbReference>
<feature type="domain" description="Transcription factor zinc-finger" evidence="2">
    <location>
        <begin position="5"/>
        <end position="43"/>
    </location>
</feature>
<dbReference type="Proteomes" id="UP001183604">
    <property type="component" value="Unassembled WGS sequence"/>
</dbReference>
<accession>A0A9X3PJM4</accession>
<keyword evidence="6" id="KW-1185">Reference proteome</keyword>
<evidence type="ECO:0000259" key="2">
    <source>
        <dbReference type="Pfam" id="PF13453"/>
    </source>
</evidence>
<feature type="compositionally biased region" description="Basic and acidic residues" evidence="1">
    <location>
        <begin position="67"/>
        <end position="108"/>
    </location>
</feature>
<comment type="caution">
    <text evidence="3">The sequence shown here is derived from an EMBL/GenBank/DDBJ whole genome shotgun (WGS) entry which is preliminary data.</text>
</comment>
<organism evidence="3 5">
    <name type="scientific">Glycomyces lechevalierae</name>
    <dbReference type="NCBI Taxonomy" id="256034"/>
    <lineage>
        <taxon>Bacteria</taxon>
        <taxon>Bacillati</taxon>
        <taxon>Actinomycetota</taxon>
        <taxon>Actinomycetes</taxon>
        <taxon>Glycomycetales</taxon>
        <taxon>Glycomycetaceae</taxon>
        <taxon>Glycomyces</taxon>
    </lineage>
</organism>
<feature type="compositionally biased region" description="Low complexity" evidence="1">
    <location>
        <begin position="51"/>
        <end position="61"/>
    </location>
</feature>
<dbReference type="EMBL" id="JAVDYD010000001">
    <property type="protein sequence ID" value="MDR7339474.1"/>
    <property type="molecule type" value="Genomic_DNA"/>
</dbReference>
<sequence>MMQMICPKCQNPMHQYERNGVVVEQCSECKGIFLDRGELEHLMKFEQSFNAGPGAPVAAAPAGPPPRDPRYDDRRHDDRRHDDRRFDDRRYDDDHRRDHHGDHHRKDDYYYKKKKRKSVFEDLFDF</sequence>
<feature type="region of interest" description="Disordered" evidence="1">
    <location>
        <begin position="50"/>
        <end position="108"/>
    </location>
</feature>
<evidence type="ECO:0000313" key="3">
    <source>
        <dbReference type="EMBL" id="MDA1384097.1"/>
    </source>
</evidence>
<dbReference type="EMBL" id="JAPZVQ010000002">
    <property type="protein sequence ID" value="MDA1384097.1"/>
    <property type="molecule type" value="Genomic_DNA"/>
</dbReference>
<protein>
    <submittedName>
        <fullName evidence="3">Zf-TFIIB domain-containing protein</fullName>
    </submittedName>
    <submittedName>
        <fullName evidence="4">Zn-finger nucleic acid-binding protein</fullName>
    </submittedName>
</protein>
<dbReference type="AlphaFoldDB" id="A0A9X3PJM4"/>
<proteinExistence type="predicted"/>
<dbReference type="InterPro" id="IPR027392">
    <property type="entry name" value="TF_Znf"/>
</dbReference>
<reference evidence="4 6" key="2">
    <citation type="submission" date="2023-07" db="EMBL/GenBank/DDBJ databases">
        <title>Sequencing the genomes of 1000 actinobacteria strains.</title>
        <authorList>
            <person name="Klenk H.-P."/>
        </authorList>
    </citation>
    <scope>NUCLEOTIDE SEQUENCE [LARGE SCALE GENOMIC DNA]</scope>
    <source>
        <strain evidence="4 6">DSM 44724</strain>
    </source>
</reference>
<evidence type="ECO:0000256" key="1">
    <source>
        <dbReference type="SAM" id="MobiDB-lite"/>
    </source>
</evidence>
<gene>
    <name evidence="4" type="ORF">J2S69_003193</name>
    <name evidence="3" type="ORF">O2L01_03780</name>
</gene>
<dbReference type="RefSeq" id="WP_270120515.1">
    <property type="nucleotide sequence ID" value="NZ_BAAAOM010000004.1"/>
</dbReference>